<dbReference type="RefSeq" id="WP_109533838.1">
    <property type="nucleotide sequence ID" value="NZ_CAXPUO010000011.1"/>
</dbReference>
<keyword evidence="2" id="KW-1185">Reference proteome</keyword>
<name>A0A2U2C8Z5_9RHOB</name>
<dbReference type="Proteomes" id="UP000244940">
    <property type="component" value="Unassembled WGS sequence"/>
</dbReference>
<accession>A0A2U2C8Z5</accession>
<dbReference type="AlphaFoldDB" id="A0A2U2C8Z5"/>
<evidence type="ECO:0008006" key="3">
    <source>
        <dbReference type="Google" id="ProtNLM"/>
    </source>
</evidence>
<dbReference type="GeneID" id="94365892"/>
<dbReference type="EMBL" id="QEYD01000007">
    <property type="protein sequence ID" value="PWE28332.1"/>
    <property type="molecule type" value="Genomic_DNA"/>
</dbReference>
<comment type="caution">
    <text evidence="1">The sequence shown here is derived from an EMBL/GenBank/DDBJ whole genome shotgun (WGS) entry which is preliminary data.</text>
</comment>
<proteinExistence type="predicted"/>
<evidence type="ECO:0000313" key="2">
    <source>
        <dbReference type="Proteomes" id="UP000244940"/>
    </source>
</evidence>
<sequence length="198" mass="21378">MSQPLRLEVFETADAVEGPVLMTPEELEDLRLNAYEKGYVAGWDDCGRQADAEASTRRAAIERQVEQLNFTYHEARGHVLSALDPLLRAIAETVLPPMARASVVPLVVDQLLPLAQAGAEAPITLHVGPGSEKAFRDAMEGLLLPPVEIVETEDLTEGQASFALGAAQTRVDLTDAALAIGLAIDRFYQIQSEESQSA</sequence>
<gene>
    <name evidence="1" type="ORF">C4N9_13430</name>
</gene>
<reference evidence="1 2" key="1">
    <citation type="submission" date="2018-05" db="EMBL/GenBank/DDBJ databases">
        <title>Pararhodobacter marina sp. nov., isolated from deep-sea water of the Indian Ocean.</title>
        <authorList>
            <person name="Lai Q.Sr."/>
            <person name="Liu X."/>
            <person name="Shao Z."/>
        </authorList>
    </citation>
    <scope>NUCLEOTIDE SEQUENCE [LARGE SCALE GENOMIC DNA]</scope>
    <source>
        <strain evidence="1 2">CIC4N-9</strain>
    </source>
</reference>
<protein>
    <recommendedName>
        <fullName evidence="3">Flagellar biosynthesis protein</fullName>
    </recommendedName>
</protein>
<dbReference type="OrthoDB" id="7870971at2"/>
<organism evidence="1 2">
    <name type="scientific">Pararhodobacter marinus</name>
    <dbReference type="NCBI Taxonomy" id="2184063"/>
    <lineage>
        <taxon>Bacteria</taxon>
        <taxon>Pseudomonadati</taxon>
        <taxon>Pseudomonadota</taxon>
        <taxon>Alphaproteobacteria</taxon>
        <taxon>Rhodobacterales</taxon>
        <taxon>Paracoccaceae</taxon>
        <taxon>Pararhodobacter</taxon>
    </lineage>
</organism>
<evidence type="ECO:0000313" key="1">
    <source>
        <dbReference type="EMBL" id="PWE28332.1"/>
    </source>
</evidence>